<dbReference type="InterPro" id="IPR050343">
    <property type="entry name" value="RsuA_PseudoU_synthase"/>
</dbReference>
<dbReference type="OMA" id="LYQGFHK"/>
<dbReference type="InterPro" id="IPR020103">
    <property type="entry name" value="PsdUridine_synth_cat_dom_sf"/>
</dbReference>
<dbReference type="InterPro" id="IPR006145">
    <property type="entry name" value="PsdUridine_synth_RsuA/RluA"/>
</dbReference>
<evidence type="ECO:0000313" key="3">
    <source>
        <dbReference type="EMBL" id="CRH02701.1"/>
    </source>
</evidence>
<evidence type="ECO:0000313" key="4">
    <source>
        <dbReference type="Proteomes" id="UP000220158"/>
    </source>
</evidence>
<gene>
    <name evidence="3" type="ORF">PRELSG_1443500</name>
</gene>
<dbReference type="GO" id="GO:0009982">
    <property type="term" value="F:pseudouridine synthase activity"/>
    <property type="evidence" value="ECO:0007669"/>
    <property type="project" value="InterPro"/>
</dbReference>
<dbReference type="PANTHER" id="PTHR47683">
    <property type="entry name" value="PSEUDOURIDINE SYNTHASE FAMILY PROTEIN-RELATED"/>
    <property type="match status" value="1"/>
</dbReference>
<dbReference type="EC" id="4.2.1.70" evidence="3"/>
<dbReference type="RefSeq" id="XP_028535221.1">
    <property type="nucleotide sequence ID" value="XM_028679515.1"/>
</dbReference>
<dbReference type="GO" id="GO:0004730">
    <property type="term" value="F:pseudouridylate synthase activity"/>
    <property type="evidence" value="ECO:0007669"/>
    <property type="project" value="UniProtKB-EC"/>
</dbReference>
<dbReference type="KEGG" id="prel:PRELSG_1443500"/>
<proteinExistence type="predicted"/>
<keyword evidence="4" id="KW-1185">Reference proteome</keyword>
<dbReference type="Gene3D" id="3.30.2350.10">
    <property type="entry name" value="Pseudouridine synthase"/>
    <property type="match status" value="1"/>
</dbReference>
<organism evidence="3 4">
    <name type="scientific">Plasmodium relictum</name>
    <dbReference type="NCBI Taxonomy" id="85471"/>
    <lineage>
        <taxon>Eukaryota</taxon>
        <taxon>Sar</taxon>
        <taxon>Alveolata</taxon>
        <taxon>Apicomplexa</taxon>
        <taxon>Aconoidasida</taxon>
        <taxon>Haemosporida</taxon>
        <taxon>Plasmodiidae</taxon>
        <taxon>Plasmodium</taxon>
        <taxon>Plasmodium (Haemamoeba)</taxon>
    </lineage>
</organism>
<keyword evidence="1" id="KW-0694">RNA-binding</keyword>
<dbReference type="Proteomes" id="UP000220158">
    <property type="component" value="Chromosome 14"/>
</dbReference>
<evidence type="ECO:0000259" key="2">
    <source>
        <dbReference type="Pfam" id="PF00849"/>
    </source>
</evidence>
<dbReference type="EMBL" id="LN835309">
    <property type="protein sequence ID" value="CRH02701.1"/>
    <property type="molecule type" value="Genomic_DNA"/>
</dbReference>
<accession>A0A1J1HFS0</accession>
<dbReference type="GO" id="GO:0003723">
    <property type="term" value="F:RNA binding"/>
    <property type="evidence" value="ECO:0007669"/>
    <property type="project" value="UniProtKB-KW"/>
</dbReference>
<dbReference type="AlphaFoldDB" id="A0A1J1HFS0"/>
<sequence>MLVNYFRLKLRRCNNNLNSFKSFYRYISDDIKEEIITHSYSKKEYENNIDISEQCKNYIDLKQKIFYDYLSKKTILTFPNKKKIKDTKKGNDDEKKLNENESLVEHKNREKEEICENYENISIEYLSEYKKWNKIVNKNEKVQEDEKNKISNQKVKKRDDITLKKIGKEKIDVDIENSKKGYSDGIKAESYTNNNELKIKHAENCEIPNEIFLSTNSLPSTISNDLANIYIDNSKYFNFSDKQREIKEMKLSQYCSNYGICSSRFAFNNLKNGILKVNDKIIYENVSVCLDKDKIELTKRGKELLKNKITIIINKPKHYLSLSTDIKSNKKLLVRNLIRNENKFIEEDHKCMSYFIYKNVNIEKVNNLYVCGRLDANSSGLLIYTQNTLSNNYLLNKYKYKIEKEYVIKTYNEIKEINLKLLQQNLYIDGKLIYKCHIKYIDSFTLIIKLYQGFHKIIRKICLLSNIKIKSLHRVRIGNIHINNLPLGKWRFLMPNESFF</sequence>
<dbReference type="VEuPathDB" id="PlasmoDB:PRELSG_1443500"/>
<dbReference type="Pfam" id="PF00849">
    <property type="entry name" value="PseudoU_synth_2"/>
    <property type="match status" value="1"/>
</dbReference>
<keyword evidence="3" id="KW-0456">Lyase</keyword>
<protein>
    <submittedName>
        <fullName evidence="3">RNA pseudouridylate synthase, putative</fullName>
        <ecNumber evidence="3">4.2.1.70</ecNumber>
    </submittedName>
</protein>
<dbReference type="SUPFAM" id="SSF55120">
    <property type="entry name" value="Pseudouridine synthase"/>
    <property type="match status" value="1"/>
</dbReference>
<dbReference type="PANTHER" id="PTHR47683:SF2">
    <property type="entry name" value="RNA-BINDING S4 DOMAIN-CONTAINING PROTEIN"/>
    <property type="match status" value="1"/>
</dbReference>
<feature type="domain" description="Pseudouridine synthase RsuA/RluA-like" evidence="2">
    <location>
        <begin position="310"/>
        <end position="462"/>
    </location>
</feature>
<evidence type="ECO:0000256" key="1">
    <source>
        <dbReference type="PROSITE-ProRule" id="PRU00182"/>
    </source>
</evidence>
<dbReference type="PROSITE" id="PS50889">
    <property type="entry name" value="S4"/>
    <property type="match status" value="1"/>
</dbReference>
<reference evidence="3 4" key="1">
    <citation type="submission" date="2015-04" db="EMBL/GenBank/DDBJ databases">
        <authorList>
            <consortium name="Pathogen Informatics"/>
        </authorList>
    </citation>
    <scope>NUCLEOTIDE SEQUENCE [LARGE SCALE GENOMIC DNA]</scope>
    <source>
        <strain evidence="3 4">SGS1</strain>
    </source>
</reference>
<dbReference type="OrthoDB" id="440619at2759"/>
<dbReference type="GeneID" id="39738867"/>
<name>A0A1J1HFS0_PLARL</name>